<feature type="transmembrane region" description="Helical" evidence="11">
    <location>
        <begin position="49"/>
        <end position="67"/>
    </location>
</feature>
<feature type="compositionally biased region" description="Basic and acidic residues" evidence="10">
    <location>
        <begin position="286"/>
        <end position="296"/>
    </location>
</feature>
<comment type="similarity">
    <text evidence="2">Belongs to the G-protein coupled receptor 1 family.</text>
</comment>
<evidence type="ECO:0000256" key="4">
    <source>
        <dbReference type="ARBA" id="ARBA00022692"/>
    </source>
</evidence>
<accession>A0A3S3RV54</accession>
<proteinExistence type="inferred from homology"/>
<evidence type="ECO:0000256" key="1">
    <source>
        <dbReference type="ARBA" id="ARBA00004651"/>
    </source>
</evidence>
<feature type="region of interest" description="Disordered" evidence="10">
    <location>
        <begin position="268"/>
        <end position="296"/>
    </location>
</feature>
<dbReference type="GO" id="GO:0042923">
    <property type="term" value="F:neuropeptide binding"/>
    <property type="evidence" value="ECO:0007669"/>
    <property type="project" value="TreeGrafter"/>
</dbReference>
<keyword evidence="8 13" id="KW-0675">Receptor</keyword>
<evidence type="ECO:0000256" key="11">
    <source>
        <dbReference type="SAM" id="Phobius"/>
    </source>
</evidence>
<name>A0A3S3RV54_9ACAR</name>
<comment type="subcellular location">
    <subcellularLocation>
        <location evidence="1">Cell membrane</location>
        <topology evidence="1">Multi-pass membrane protein</topology>
    </subcellularLocation>
</comment>
<dbReference type="SUPFAM" id="SSF81321">
    <property type="entry name" value="Family A G protein-coupled receptor-like"/>
    <property type="match status" value="1"/>
</dbReference>
<keyword evidence="5 11" id="KW-1133">Transmembrane helix</keyword>
<feature type="transmembrane region" description="Helical" evidence="11">
    <location>
        <begin position="142"/>
        <end position="165"/>
    </location>
</feature>
<feature type="domain" description="G-protein coupled receptors family 1 profile" evidence="12">
    <location>
        <begin position="1"/>
        <end position="241"/>
    </location>
</feature>
<keyword evidence="6" id="KW-0297">G-protein coupled receptor</keyword>
<keyword evidence="14" id="KW-1185">Reference proteome</keyword>
<dbReference type="Gene3D" id="1.20.1070.10">
    <property type="entry name" value="Rhodopsin 7-helix transmembrane proteins"/>
    <property type="match status" value="2"/>
</dbReference>
<evidence type="ECO:0000256" key="2">
    <source>
        <dbReference type="ARBA" id="ARBA00010663"/>
    </source>
</evidence>
<keyword evidence="9" id="KW-0807">Transducer</keyword>
<protein>
    <submittedName>
        <fullName evidence="13">Somatostatin receptor type 5-like protein</fullName>
    </submittedName>
</protein>
<dbReference type="EMBL" id="NCKU01004976">
    <property type="protein sequence ID" value="RWS05173.1"/>
    <property type="molecule type" value="Genomic_DNA"/>
</dbReference>
<feature type="transmembrane region" description="Helical" evidence="11">
    <location>
        <begin position="17"/>
        <end position="37"/>
    </location>
</feature>
<keyword evidence="7 11" id="KW-0472">Membrane</keyword>
<keyword evidence="3" id="KW-1003">Cell membrane</keyword>
<dbReference type="InterPro" id="IPR017452">
    <property type="entry name" value="GPCR_Rhodpsn_7TM"/>
</dbReference>
<evidence type="ECO:0000259" key="12">
    <source>
        <dbReference type="PROSITE" id="PS50262"/>
    </source>
</evidence>
<dbReference type="OrthoDB" id="6076970at2759"/>
<feature type="transmembrane region" description="Helical" evidence="11">
    <location>
        <begin position="185"/>
        <end position="203"/>
    </location>
</feature>
<dbReference type="GO" id="GO:0007218">
    <property type="term" value="P:neuropeptide signaling pathway"/>
    <property type="evidence" value="ECO:0007669"/>
    <property type="project" value="TreeGrafter"/>
</dbReference>
<dbReference type="Proteomes" id="UP000285301">
    <property type="component" value="Unassembled WGS sequence"/>
</dbReference>
<feature type="transmembrane region" description="Helical" evidence="11">
    <location>
        <begin position="223"/>
        <end position="244"/>
    </location>
</feature>
<dbReference type="GO" id="GO:0005886">
    <property type="term" value="C:plasma membrane"/>
    <property type="evidence" value="ECO:0007669"/>
    <property type="project" value="UniProtKB-SubCell"/>
</dbReference>
<keyword evidence="4 11" id="KW-0812">Transmembrane</keyword>
<reference evidence="13 14" key="1">
    <citation type="journal article" date="2018" name="Gigascience">
        <title>Genomes of trombidid mites reveal novel predicted allergens and laterally-transferred genes associated with secondary metabolism.</title>
        <authorList>
            <person name="Dong X."/>
            <person name="Chaisiri K."/>
            <person name="Xia D."/>
            <person name="Armstrong S.D."/>
            <person name="Fang Y."/>
            <person name="Donnelly M.J."/>
            <person name="Kadowaki T."/>
            <person name="McGarry J.W."/>
            <person name="Darby A.C."/>
            <person name="Makepeace B.L."/>
        </authorList>
    </citation>
    <scope>NUCLEOTIDE SEQUENCE [LARGE SCALE GENOMIC DNA]</scope>
    <source>
        <strain evidence="13">UoL-WK</strain>
    </source>
</reference>
<evidence type="ECO:0000256" key="7">
    <source>
        <dbReference type="ARBA" id="ARBA00023136"/>
    </source>
</evidence>
<evidence type="ECO:0000256" key="5">
    <source>
        <dbReference type="ARBA" id="ARBA00022989"/>
    </source>
</evidence>
<dbReference type="Pfam" id="PF00001">
    <property type="entry name" value="7tm_1"/>
    <property type="match status" value="2"/>
</dbReference>
<dbReference type="AlphaFoldDB" id="A0A3S3RV54"/>
<evidence type="ECO:0000313" key="14">
    <source>
        <dbReference type="Proteomes" id="UP000285301"/>
    </source>
</evidence>
<feature type="compositionally biased region" description="Basic and acidic residues" evidence="10">
    <location>
        <begin position="268"/>
        <end position="279"/>
    </location>
</feature>
<evidence type="ECO:0000256" key="10">
    <source>
        <dbReference type="SAM" id="MobiDB-lite"/>
    </source>
</evidence>
<dbReference type="PANTHER" id="PTHR24229:SF40">
    <property type="entry name" value="ALLATOSTATIN C RECEPTOR 1-RELATED"/>
    <property type="match status" value="1"/>
</dbReference>
<dbReference type="PROSITE" id="PS50262">
    <property type="entry name" value="G_PROTEIN_RECEP_F1_2"/>
    <property type="match status" value="1"/>
</dbReference>
<evidence type="ECO:0000313" key="13">
    <source>
        <dbReference type="EMBL" id="RWS05173.1"/>
    </source>
</evidence>
<evidence type="ECO:0000256" key="8">
    <source>
        <dbReference type="ARBA" id="ARBA00023170"/>
    </source>
</evidence>
<dbReference type="GO" id="GO:0043005">
    <property type="term" value="C:neuron projection"/>
    <property type="evidence" value="ECO:0007669"/>
    <property type="project" value="TreeGrafter"/>
</dbReference>
<evidence type="ECO:0000256" key="9">
    <source>
        <dbReference type="ARBA" id="ARBA00023224"/>
    </source>
</evidence>
<dbReference type="GO" id="GO:0004930">
    <property type="term" value="F:G protein-coupled receptor activity"/>
    <property type="evidence" value="ECO:0007669"/>
    <property type="project" value="UniProtKB-KW"/>
</dbReference>
<dbReference type="InterPro" id="IPR000276">
    <property type="entry name" value="GPCR_Rhodpsn"/>
</dbReference>
<dbReference type="PANTHER" id="PTHR24229">
    <property type="entry name" value="NEUROPEPTIDES RECEPTOR"/>
    <property type="match status" value="1"/>
</dbReference>
<gene>
    <name evidence="13" type="ORF">B4U79_18330</name>
</gene>
<dbReference type="STRING" id="1965070.A0A3S3RV54"/>
<organism evidence="13 14">
    <name type="scientific">Dinothrombium tinctorium</name>
    <dbReference type="NCBI Taxonomy" id="1965070"/>
    <lineage>
        <taxon>Eukaryota</taxon>
        <taxon>Metazoa</taxon>
        <taxon>Ecdysozoa</taxon>
        <taxon>Arthropoda</taxon>
        <taxon>Chelicerata</taxon>
        <taxon>Arachnida</taxon>
        <taxon>Acari</taxon>
        <taxon>Acariformes</taxon>
        <taxon>Trombidiformes</taxon>
        <taxon>Prostigmata</taxon>
        <taxon>Anystina</taxon>
        <taxon>Parasitengona</taxon>
        <taxon>Trombidioidea</taxon>
        <taxon>Trombidiidae</taxon>
        <taxon>Dinothrombium</taxon>
    </lineage>
</organism>
<sequence>MYPYEQFDNTVYTISKVMYLSLSVIGVLCNLLVIYIIAKNRKMQTITNIYLFNLAIISALIMLVLPLDTNKNWLYGYAMCKINVIITSITDFAVWLISLLFSAPIIYFSDLQITHSNESTSEDCRSFWKDSDLMSGEEAKTLYINILGFWFPFVMIAVSYVIILIELRKITFDQSARRRRKVTKFVAIIVSVYLICWLPYWVVSYINAIFKLEVKGGPSLLPFLITLYLSYMYTALNALLYAFVNPNFKLNMLRVFACVVPKFKPTHSEDPDYNEDTRKSSTKTSSIEKRKNTTKV</sequence>
<evidence type="ECO:0000256" key="6">
    <source>
        <dbReference type="ARBA" id="ARBA00023040"/>
    </source>
</evidence>
<dbReference type="PRINTS" id="PR00237">
    <property type="entry name" value="GPCRRHODOPSN"/>
</dbReference>
<comment type="caution">
    <text evidence="13">The sequence shown here is derived from an EMBL/GenBank/DDBJ whole genome shotgun (WGS) entry which is preliminary data.</text>
</comment>
<evidence type="ECO:0000256" key="3">
    <source>
        <dbReference type="ARBA" id="ARBA00022475"/>
    </source>
</evidence>